<keyword evidence="3" id="KW-0408">Iron</keyword>
<feature type="region of interest" description="Disordered" evidence="4">
    <location>
        <begin position="563"/>
        <end position="611"/>
    </location>
</feature>
<feature type="compositionally biased region" description="Polar residues" evidence="4">
    <location>
        <begin position="588"/>
        <end position="611"/>
    </location>
</feature>
<keyword evidence="6" id="KW-0732">Signal</keyword>
<evidence type="ECO:0000256" key="1">
    <source>
        <dbReference type="ARBA" id="ARBA00022441"/>
    </source>
</evidence>
<keyword evidence="1" id="KW-0880">Kelch repeat</keyword>
<dbReference type="Gene3D" id="2.120.10.80">
    <property type="entry name" value="Kelch-type beta propeller"/>
    <property type="match status" value="2"/>
</dbReference>
<proteinExistence type="predicted"/>
<dbReference type="AlphaFoldDB" id="A0A8H8S7N3"/>
<gene>
    <name evidence="8" type="ORF">LOCC1_G001957</name>
</gene>
<reference evidence="8 9" key="1">
    <citation type="submission" date="2018-05" db="EMBL/GenBank/DDBJ databases">
        <title>Genome sequencing and assembly of the regulated plant pathogen Lachnellula willkommii and related sister species for the development of diagnostic species identification markers.</title>
        <authorList>
            <person name="Giroux E."/>
            <person name="Bilodeau G."/>
        </authorList>
    </citation>
    <scope>NUCLEOTIDE SEQUENCE [LARGE SCALE GENOMIC DNA]</scope>
    <source>
        <strain evidence="8 9">CBS 160.35</strain>
    </source>
</reference>
<evidence type="ECO:0000256" key="3">
    <source>
        <dbReference type="ARBA" id="ARBA00023004"/>
    </source>
</evidence>
<evidence type="ECO:0000313" key="9">
    <source>
        <dbReference type="Proteomes" id="UP000443090"/>
    </source>
</evidence>
<organism evidence="8 9">
    <name type="scientific">Lachnellula occidentalis</name>
    <dbReference type="NCBI Taxonomy" id="215460"/>
    <lineage>
        <taxon>Eukaryota</taxon>
        <taxon>Fungi</taxon>
        <taxon>Dikarya</taxon>
        <taxon>Ascomycota</taxon>
        <taxon>Pezizomycotina</taxon>
        <taxon>Leotiomycetes</taxon>
        <taxon>Helotiales</taxon>
        <taxon>Lachnaceae</taxon>
        <taxon>Lachnellula</taxon>
    </lineage>
</organism>
<keyword evidence="5" id="KW-0812">Transmembrane</keyword>
<dbReference type="PANTHER" id="PTHR47435:SF4">
    <property type="entry name" value="KELCH REPEAT PROTEIN (AFU_ORTHOLOGUE AFUA_5G12780)"/>
    <property type="match status" value="1"/>
</dbReference>
<evidence type="ECO:0000313" key="8">
    <source>
        <dbReference type="EMBL" id="TVY48309.1"/>
    </source>
</evidence>
<keyword evidence="5" id="KW-1133">Transmembrane helix</keyword>
<dbReference type="InterPro" id="IPR015915">
    <property type="entry name" value="Kelch-typ_b-propeller"/>
</dbReference>
<comment type="caution">
    <text evidence="8">The sequence shown here is derived from an EMBL/GenBank/DDBJ whole genome shotgun (WGS) entry which is preliminary data.</text>
</comment>
<keyword evidence="2" id="KW-0677">Repeat</keyword>
<feature type="signal peptide" evidence="6">
    <location>
        <begin position="1"/>
        <end position="17"/>
    </location>
</feature>
<evidence type="ECO:0000256" key="5">
    <source>
        <dbReference type="SAM" id="Phobius"/>
    </source>
</evidence>
<feature type="chain" id="PRO_5034914943" evidence="6">
    <location>
        <begin position="18"/>
        <end position="636"/>
    </location>
</feature>
<evidence type="ECO:0000256" key="2">
    <source>
        <dbReference type="ARBA" id="ARBA00022737"/>
    </source>
</evidence>
<sequence>MAKALGILLLFARVSLQQKDPLRDFCRRFGHQSCVVDTKLYIDGGQVNWTPITADRQNYTNTWESYHDLTTSPAGVGVPQLHANLSKNSTIPDVSGAVLWPDAVNKRFYLFGGDNYQDSPSVANLYSYDILYDKWDSFGTPSQGIQSVSWGASVGISDIGQGYILGGLLSNYSVPGWNGSPFATNSLLSYDMDKQAWSNNTGPSDNVARAEGVMVYVPASDSGMLIQFGGVTVDVNGTTDASPMEKINVYDVKSGKWYTQTASGSVPPTRRRFCAGAAWAPDHSSYNIYIYGGLGFGANGPGFDDVWILSLPSFKWIPFYDGGTSGFPHHSLTCNVVGGQMLVTGGTFPLSDACDSSVTWGMHSLDMGKVSGRQWNPYSVNITEYVVPPEVISIVGGFDYSMDSADGLRSTGGATATAPVNGFDNNDLGVYFTQKASIASRTASRAIPVATQSAIPPAKSSSSVKITGAAVAGIAVGGGLFLITLILGACFLLRRKRSKPMPPAITIPDSSKPPYPTPYSVPFSPQSQYSQPYSHDGMFKPGLHHQLPTTPEPVELYGSDYLRKGQTEGDGLDLSKPHPPYPRRTPGSLKSSYSDAGTHFSRSNTVGSNTFAISPATPVYHNLERSPPPMPPLNHF</sequence>
<accession>A0A8H8S7N3</accession>
<evidence type="ECO:0000259" key="7">
    <source>
        <dbReference type="Pfam" id="PF24981"/>
    </source>
</evidence>
<dbReference type="Pfam" id="PF24981">
    <property type="entry name" value="Beta-prop_ATRN-LZTR1"/>
    <property type="match status" value="1"/>
</dbReference>
<name>A0A8H8S7N3_9HELO</name>
<dbReference type="EMBL" id="QGMI01000051">
    <property type="protein sequence ID" value="TVY48309.1"/>
    <property type="molecule type" value="Genomic_DNA"/>
</dbReference>
<dbReference type="PANTHER" id="PTHR47435">
    <property type="entry name" value="KELCH REPEAT PROTEIN (AFU_ORTHOLOGUE AFUA_5G12780)"/>
    <property type="match status" value="1"/>
</dbReference>
<dbReference type="GO" id="GO:0019760">
    <property type="term" value="P:glucosinolate metabolic process"/>
    <property type="evidence" value="ECO:0007669"/>
    <property type="project" value="UniProtKB-ARBA"/>
</dbReference>
<keyword evidence="9" id="KW-1185">Reference proteome</keyword>
<dbReference type="InterPro" id="IPR056737">
    <property type="entry name" value="Beta-prop_ATRN-MKLN-like"/>
</dbReference>
<evidence type="ECO:0000256" key="6">
    <source>
        <dbReference type="SAM" id="SignalP"/>
    </source>
</evidence>
<evidence type="ECO:0000256" key="4">
    <source>
        <dbReference type="SAM" id="MobiDB-lite"/>
    </source>
</evidence>
<dbReference type="OrthoDB" id="10251809at2759"/>
<protein>
    <submittedName>
        <fullName evidence="8">Kelch repeat-containing protein</fullName>
    </submittedName>
</protein>
<dbReference type="Proteomes" id="UP000443090">
    <property type="component" value="Unassembled WGS sequence"/>
</dbReference>
<feature type="domain" description="Attractin/MKLN-like beta-propeller" evidence="7">
    <location>
        <begin position="26"/>
        <end position="293"/>
    </location>
</feature>
<keyword evidence="5" id="KW-0472">Membrane</keyword>
<dbReference type="SUPFAM" id="SSF50965">
    <property type="entry name" value="Galactose oxidase, central domain"/>
    <property type="match status" value="2"/>
</dbReference>
<feature type="transmembrane region" description="Helical" evidence="5">
    <location>
        <begin position="469"/>
        <end position="493"/>
    </location>
</feature>
<dbReference type="InterPro" id="IPR011043">
    <property type="entry name" value="Gal_Oxase/kelch_b-propeller"/>
</dbReference>